<gene>
    <name evidence="1" type="ORF">JCM15093_743</name>
</gene>
<organism evidence="1 2">
    <name type="scientific">Bacteroides graminisolvens DSM 19988 = JCM 15093</name>
    <dbReference type="NCBI Taxonomy" id="1121097"/>
    <lineage>
        <taxon>Bacteria</taxon>
        <taxon>Pseudomonadati</taxon>
        <taxon>Bacteroidota</taxon>
        <taxon>Bacteroidia</taxon>
        <taxon>Bacteroidales</taxon>
        <taxon>Bacteroidaceae</taxon>
        <taxon>Bacteroides</taxon>
    </lineage>
</organism>
<comment type="caution">
    <text evidence="1">The sequence shown here is derived from an EMBL/GenBank/DDBJ whole genome shotgun (WGS) entry which is preliminary data.</text>
</comment>
<evidence type="ECO:0000313" key="1">
    <source>
        <dbReference type="EMBL" id="GAK35637.1"/>
    </source>
</evidence>
<dbReference type="EMBL" id="BAJS01000002">
    <property type="protein sequence ID" value="GAK35637.1"/>
    <property type="molecule type" value="Genomic_DNA"/>
</dbReference>
<dbReference type="AlphaFoldDB" id="A0A069CZM2"/>
<proteinExistence type="predicted"/>
<reference evidence="1 2" key="1">
    <citation type="journal article" date="2015" name="Microbes Environ.">
        <title>Distribution and evolution of nitrogen fixation genes in the phylum bacteroidetes.</title>
        <authorList>
            <person name="Inoue J."/>
            <person name="Oshima K."/>
            <person name="Suda W."/>
            <person name="Sakamoto M."/>
            <person name="Iino T."/>
            <person name="Noda S."/>
            <person name="Hongoh Y."/>
            <person name="Hattori M."/>
            <person name="Ohkuma M."/>
        </authorList>
    </citation>
    <scope>NUCLEOTIDE SEQUENCE [LARGE SCALE GENOMIC DNA]</scope>
    <source>
        <strain evidence="1 2">JCM 15093</strain>
    </source>
</reference>
<sequence>MKYDFILHKLARIISKVISEDKNLVFMVVDDDELEKYPESQIILKKKRKRRRR</sequence>
<keyword evidence="2" id="KW-1185">Reference proteome</keyword>
<dbReference type="STRING" id="1121097.GCA_000428125_01350"/>
<name>A0A069CZM2_9BACE</name>
<dbReference type="Proteomes" id="UP000027601">
    <property type="component" value="Unassembled WGS sequence"/>
</dbReference>
<protein>
    <submittedName>
        <fullName evidence="1">Uncharacterized protein</fullName>
    </submittedName>
</protein>
<accession>A0A069CZM2</accession>
<evidence type="ECO:0000313" key="2">
    <source>
        <dbReference type="Proteomes" id="UP000027601"/>
    </source>
</evidence>